<gene>
    <name evidence="1" type="ORF">VRLFYP33_00449</name>
</gene>
<organism evidence="1">
    <name type="scientific">Veillonella ratti</name>
    <dbReference type="NCBI Taxonomy" id="103892"/>
    <lineage>
        <taxon>Bacteria</taxon>
        <taxon>Bacillati</taxon>
        <taxon>Bacillota</taxon>
        <taxon>Negativicutes</taxon>
        <taxon>Veillonellales</taxon>
        <taxon>Veillonellaceae</taxon>
        <taxon>Veillonella</taxon>
    </lineage>
</organism>
<protein>
    <recommendedName>
        <fullName evidence="2">Uracil DNA glycosylase superfamily protein</fullName>
    </recommendedName>
</protein>
<reference evidence="1" key="1">
    <citation type="submission" date="2019-11" db="EMBL/GenBank/DDBJ databases">
        <authorList>
            <person name="Feng L."/>
        </authorList>
    </citation>
    <scope>NUCLEOTIDE SEQUENCE</scope>
    <source>
        <strain evidence="1">VrattiLFYP33</strain>
    </source>
</reference>
<dbReference type="SUPFAM" id="SSF52141">
    <property type="entry name" value="Uracil-DNA glycosylase-like"/>
    <property type="match status" value="1"/>
</dbReference>
<sequence length="238" mass="26772">MKDSISRFIDKLAAYEGSDTVFNPWRDYDPALDVSQAAPQWRREQLESYLRARLKQSRYLIVAEAVGYQGGRFSGIAITCERMLLGFHNDVKPAMILPDGIGKRTSRADSPLLLNNKQRLEGFNEPTDTVVWSALLENNISTYDAILWNIFPFHPHVANQPLTNRTPTETEIVIGGQFTEDLMALIEAYNGDRQIICAVGRKSADILARQGIVAHALRHPANGGAKQYREQFKAAIER</sequence>
<evidence type="ECO:0008006" key="2">
    <source>
        <dbReference type="Google" id="ProtNLM"/>
    </source>
</evidence>
<dbReference type="AlphaFoldDB" id="A0A6N2Z721"/>
<dbReference type="CDD" id="cd10035">
    <property type="entry name" value="UDG_like"/>
    <property type="match status" value="1"/>
</dbReference>
<dbReference type="Gene3D" id="3.40.470.10">
    <property type="entry name" value="Uracil-DNA glycosylase-like domain"/>
    <property type="match status" value="1"/>
</dbReference>
<evidence type="ECO:0000313" key="1">
    <source>
        <dbReference type="EMBL" id="VYT75435.1"/>
    </source>
</evidence>
<dbReference type="RefSeq" id="WP_021842064.1">
    <property type="nucleotide sequence ID" value="NZ_CACRUX010000013.1"/>
</dbReference>
<proteinExistence type="predicted"/>
<dbReference type="InterPro" id="IPR036895">
    <property type="entry name" value="Uracil-DNA_glycosylase-like_sf"/>
</dbReference>
<name>A0A6N2Z721_9FIRM</name>
<accession>A0A6N2Z721</accession>
<dbReference type="EMBL" id="CACRUX010000013">
    <property type="protein sequence ID" value="VYT75435.1"/>
    <property type="molecule type" value="Genomic_DNA"/>
</dbReference>